<evidence type="ECO:0000313" key="5">
    <source>
        <dbReference type="Proteomes" id="UP000230842"/>
    </source>
</evidence>
<dbReference type="NCBIfam" id="TIGR01777">
    <property type="entry name" value="yfcH"/>
    <property type="match status" value="1"/>
</dbReference>
<evidence type="ECO:0008006" key="6">
    <source>
        <dbReference type="Google" id="ProtNLM"/>
    </source>
</evidence>
<accession>A0A0B2BKG5</accession>
<name>A0A0B2BKG5_9ACTN</name>
<dbReference type="InterPro" id="IPR023393">
    <property type="entry name" value="START-like_dom_sf"/>
</dbReference>
<organism evidence="4 5">
    <name type="scientific">Mumia flava</name>
    <dbReference type="NCBI Taxonomy" id="1348852"/>
    <lineage>
        <taxon>Bacteria</taxon>
        <taxon>Bacillati</taxon>
        <taxon>Actinomycetota</taxon>
        <taxon>Actinomycetes</taxon>
        <taxon>Propionibacteriales</taxon>
        <taxon>Nocardioidaceae</taxon>
        <taxon>Mumia</taxon>
    </lineage>
</organism>
<dbReference type="SUPFAM" id="SSF51735">
    <property type="entry name" value="NAD(P)-binding Rossmann-fold domains"/>
    <property type="match status" value="1"/>
</dbReference>
<dbReference type="Proteomes" id="UP000230842">
    <property type="component" value="Unassembled WGS sequence"/>
</dbReference>
<dbReference type="InterPro" id="IPR001509">
    <property type="entry name" value="Epimerase_deHydtase"/>
</dbReference>
<proteinExistence type="inferred from homology"/>
<dbReference type="InterPro" id="IPR010099">
    <property type="entry name" value="SDR39U1"/>
</dbReference>
<evidence type="ECO:0000259" key="2">
    <source>
        <dbReference type="Pfam" id="PF01370"/>
    </source>
</evidence>
<dbReference type="OrthoDB" id="9801773at2"/>
<dbReference type="SUPFAM" id="SSF55961">
    <property type="entry name" value="Bet v1-like"/>
    <property type="match status" value="1"/>
</dbReference>
<dbReference type="InterPro" id="IPR013549">
    <property type="entry name" value="DUF1731"/>
</dbReference>
<dbReference type="Pfam" id="PF08338">
    <property type="entry name" value="DUF1731"/>
    <property type="match status" value="1"/>
</dbReference>
<dbReference type="EMBL" id="PGEZ01000001">
    <property type="protein sequence ID" value="PJJ56822.1"/>
    <property type="molecule type" value="Genomic_DNA"/>
</dbReference>
<dbReference type="Gene3D" id="3.40.50.720">
    <property type="entry name" value="NAD(P)-binding Rossmann-like Domain"/>
    <property type="match status" value="1"/>
</dbReference>
<protein>
    <recommendedName>
        <fullName evidence="6">TIGR01777 family protein</fullName>
    </recommendedName>
</protein>
<dbReference type="Gene3D" id="3.30.530.20">
    <property type="match status" value="1"/>
</dbReference>
<dbReference type="PANTHER" id="PTHR11092:SF0">
    <property type="entry name" value="EPIMERASE FAMILY PROTEIN SDR39U1"/>
    <property type="match status" value="1"/>
</dbReference>
<dbReference type="InterPro" id="IPR036291">
    <property type="entry name" value="NAD(P)-bd_dom_sf"/>
</dbReference>
<comment type="similarity">
    <text evidence="1">Belongs to the NAD(P)-dependent epimerase/dehydratase family. SDR39U1 subfamily.</text>
</comment>
<reference evidence="4 5" key="1">
    <citation type="submission" date="2017-11" db="EMBL/GenBank/DDBJ databases">
        <title>Genomic Encyclopedia of Archaeal and Bacterial Type Strains, Phase II (KMG-II): From Individual Species to Whole Genera.</title>
        <authorList>
            <person name="Goeker M."/>
        </authorList>
    </citation>
    <scope>NUCLEOTIDE SEQUENCE [LARGE SCALE GENOMIC DNA]</scope>
    <source>
        <strain evidence="4 5">DSM 27763</strain>
    </source>
</reference>
<dbReference type="PANTHER" id="PTHR11092">
    <property type="entry name" value="SUGAR NUCLEOTIDE EPIMERASE RELATED"/>
    <property type="match status" value="1"/>
</dbReference>
<dbReference type="CDD" id="cd07820">
    <property type="entry name" value="SRPBCC_3"/>
    <property type="match status" value="1"/>
</dbReference>
<comment type="caution">
    <text evidence="4">The sequence shown here is derived from an EMBL/GenBank/DDBJ whole genome shotgun (WGS) entry which is preliminary data.</text>
</comment>
<dbReference type="Pfam" id="PF01370">
    <property type="entry name" value="Epimerase"/>
    <property type="match status" value="1"/>
</dbReference>
<dbReference type="RefSeq" id="WP_039349402.1">
    <property type="nucleotide sequence ID" value="NZ_PGEZ01000001.1"/>
</dbReference>
<evidence type="ECO:0000256" key="1">
    <source>
        <dbReference type="ARBA" id="ARBA00009353"/>
    </source>
</evidence>
<evidence type="ECO:0000259" key="3">
    <source>
        <dbReference type="Pfam" id="PF08338"/>
    </source>
</evidence>
<feature type="domain" description="NAD-dependent epimerase/dehydratase" evidence="2">
    <location>
        <begin position="166"/>
        <end position="375"/>
    </location>
</feature>
<sequence>MSTYTHVTRVGHRRDEVFAWHERPGAVTRLTPPTFGRVEQEPSDGLRDGSRAVLRINVPATSGLLRLRWVARHRGYRPPHSFEDEMESGPLGSWQHRHTLAVADPDGITEIIDEIDAAPPLGIGGLPGRLFDATLHRQLDRMFSYRARQLRADLDFHARRPAPRTIAVSGASGTVGRQLVALLGGGGHRVRRLVRRPPRTPDEIRWDPARGRVDAEKLRDVDVVIHLAGEPIGGRFTESHKRAVYFSRVRSTRLLATTLADLADDGRARALVSASAVGWYGPDRGDEILDEDDAPGTGFLADVCRSWEDACAPARDAGVRVVNVRTGLVQSAAGGPLALQAPIFATGLGGPLGDGSQWLGWITIDDLVRLYGHVALTDGLDGPVNACAPEPVRAEEYARVLGRVLHRPHALRVPAAAPALLLGREGAHELALAGQRTSAKRAQEWGVTFEHPDLASGLRHVLAADHEES</sequence>
<dbReference type="AlphaFoldDB" id="A0A0B2BKG5"/>
<gene>
    <name evidence="4" type="ORF">CLV56_1035</name>
</gene>
<feature type="domain" description="DUF1731" evidence="3">
    <location>
        <begin position="413"/>
        <end position="461"/>
    </location>
</feature>
<evidence type="ECO:0000313" key="4">
    <source>
        <dbReference type="EMBL" id="PJJ56822.1"/>
    </source>
</evidence>
<keyword evidence="5" id="KW-1185">Reference proteome</keyword>